<feature type="domain" description="Rrn7/TAF1B N-terminal cyclin" evidence="11">
    <location>
        <begin position="131"/>
        <end position="263"/>
    </location>
</feature>
<evidence type="ECO:0000313" key="13">
    <source>
        <dbReference type="Proteomes" id="UP000030748"/>
    </source>
</evidence>
<name>A0A022RH25_ERYGU</name>
<keyword evidence="9" id="KW-0539">Nucleus</keyword>
<dbReference type="eggNOG" id="KOG1988">
    <property type="taxonomic scope" value="Eukaryota"/>
</dbReference>
<evidence type="ECO:0000256" key="6">
    <source>
        <dbReference type="ARBA" id="ARBA00023015"/>
    </source>
</evidence>
<dbReference type="GO" id="GO:0008270">
    <property type="term" value="F:zinc ion binding"/>
    <property type="evidence" value="ECO:0007669"/>
    <property type="project" value="UniProtKB-KW"/>
</dbReference>
<evidence type="ECO:0000256" key="8">
    <source>
        <dbReference type="ARBA" id="ARBA00023163"/>
    </source>
</evidence>
<gene>
    <name evidence="12" type="ORF">MIMGU_mgv1a002598mg</name>
</gene>
<evidence type="ECO:0000256" key="9">
    <source>
        <dbReference type="ARBA" id="ARBA00023242"/>
    </source>
</evidence>
<dbReference type="AlphaFoldDB" id="A0A022RH25"/>
<dbReference type="PANTHER" id="PTHR31576:SF2">
    <property type="entry name" value="TATA BOX-BINDING PROTEIN-ASSOCIATED FACTOR RNA POLYMERASE I SUBUNIT B"/>
    <property type="match status" value="1"/>
</dbReference>
<dbReference type="PANTHER" id="PTHR31576">
    <property type="entry name" value="TATA BOX-BINDING PROTEIN-ASSOCIATED FACTOR RNA POLYMERASE I SUBUNIT B"/>
    <property type="match status" value="1"/>
</dbReference>
<dbReference type="Pfam" id="PF20644">
    <property type="entry name" value="Rrn7_cyclin_N"/>
    <property type="match status" value="1"/>
</dbReference>
<keyword evidence="13" id="KW-1185">Reference proteome</keyword>
<dbReference type="Proteomes" id="UP000030748">
    <property type="component" value="Unassembled WGS sequence"/>
</dbReference>
<dbReference type="KEGG" id="egt:105955457"/>
<evidence type="ECO:0000259" key="11">
    <source>
        <dbReference type="Pfam" id="PF20644"/>
    </source>
</evidence>
<evidence type="ECO:0000256" key="2">
    <source>
        <dbReference type="ARBA" id="ARBA00006899"/>
    </source>
</evidence>
<dbReference type="PhylomeDB" id="A0A022RH25"/>
<dbReference type="InterPro" id="IPR048540">
    <property type="entry name" value="Rrn7_cyclin_N"/>
</dbReference>
<reference evidence="12 13" key="1">
    <citation type="journal article" date="2013" name="Proc. Natl. Acad. Sci. U.S.A.">
        <title>Fine-scale variation in meiotic recombination in Mimulus inferred from population shotgun sequencing.</title>
        <authorList>
            <person name="Hellsten U."/>
            <person name="Wright K.M."/>
            <person name="Jenkins J."/>
            <person name="Shu S."/>
            <person name="Yuan Y."/>
            <person name="Wessler S.R."/>
            <person name="Schmutz J."/>
            <person name="Willis J.H."/>
            <person name="Rokhsar D.S."/>
        </authorList>
    </citation>
    <scope>NUCLEOTIDE SEQUENCE [LARGE SCALE GENOMIC DNA]</scope>
    <source>
        <strain evidence="13">cv. DUN x IM62</strain>
    </source>
</reference>
<keyword evidence="7" id="KW-0238">DNA-binding</keyword>
<dbReference type="OMA" id="FGQRAVM"/>
<comment type="subcellular location">
    <subcellularLocation>
        <location evidence="1">Nucleus</location>
        <location evidence="1">Nucleolus</location>
    </subcellularLocation>
</comment>
<feature type="compositionally biased region" description="Polar residues" evidence="10">
    <location>
        <begin position="505"/>
        <end position="517"/>
    </location>
</feature>
<dbReference type="GO" id="GO:0042790">
    <property type="term" value="P:nucleolar large rRNA transcription by RNA polymerase I"/>
    <property type="evidence" value="ECO:0000318"/>
    <property type="project" value="GO_Central"/>
</dbReference>
<dbReference type="OrthoDB" id="10069252at2759"/>
<evidence type="ECO:0000313" key="12">
    <source>
        <dbReference type="EMBL" id="EYU39471.1"/>
    </source>
</evidence>
<keyword evidence="6" id="KW-0805">Transcription regulation</keyword>
<evidence type="ECO:0000256" key="4">
    <source>
        <dbReference type="ARBA" id="ARBA00022771"/>
    </source>
</evidence>
<evidence type="ECO:0000256" key="3">
    <source>
        <dbReference type="ARBA" id="ARBA00022723"/>
    </source>
</evidence>
<keyword evidence="8" id="KW-0804">Transcription</keyword>
<evidence type="ECO:0000256" key="7">
    <source>
        <dbReference type="ARBA" id="ARBA00023125"/>
    </source>
</evidence>
<dbReference type="InterPro" id="IPR033599">
    <property type="entry name" value="TAF1B/Rrn7"/>
</dbReference>
<dbReference type="STRING" id="4155.A0A022RH25"/>
<dbReference type="EMBL" id="KI630443">
    <property type="protein sequence ID" value="EYU39471.1"/>
    <property type="molecule type" value="Genomic_DNA"/>
</dbReference>
<comment type="similarity">
    <text evidence="2">Belongs to the RRN7/TAF1B family.</text>
</comment>
<dbReference type="GO" id="GO:0001164">
    <property type="term" value="F:RNA polymerase I core promoter sequence-specific DNA binding"/>
    <property type="evidence" value="ECO:0000318"/>
    <property type="project" value="GO_Central"/>
</dbReference>
<feature type="region of interest" description="Disordered" evidence="10">
    <location>
        <begin position="505"/>
        <end position="531"/>
    </location>
</feature>
<dbReference type="GO" id="GO:0070860">
    <property type="term" value="C:RNA polymerase I core factor complex"/>
    <property type="evidence" value="ECO:0000318"/>
    <property type="project" value="GO_Central"/>
</dbReference>
<keyword evidence="5" id="KW-0862">Zinc</keyword>
<evidence type="ECO:0000256" key="1">
    <source>
        <dbReference type="ARBA" id="ARBA00004604"/>
    </source>
</evidence>
<accession>A0A022RH25</accession>
<organism evidence="12 13">
    <name type="scientific">Erythranthe guttata</name>
    <name type="common">Yellow monkey flower</name>
    <name type="synonym">Mimulus guttatus</name>
    <dbReference type="NCBI Taxonomy" id="4155"/>
    <lineage>
        <taxon>Eukaryota</taxon>
        <taxon>Viridiplantae</taxon>
        <taxon>Streptophyta</taxon>
        <taxon>Embryophyta</taxon>
        <taxon>Tracheophyta</taxon>
        <taxon>Spermatophyta</taxon>
        <taxon>Magnoliopsida</taxon>
        <taxon>eudicotyledons</taxon>
        <taxon>Gunneridae</taxon>
        <taxon>Pentapetalae</taxon>
        <taxon>asterids</taxon>
        <taxon>lamiids</taxon>
        <taxon>Lamiales</taxon>
        <taxon>Phrymaceae</taxon>
        <taxon>Erythranthe</taxon>
    </lineage>
</organism>
<protein>
    <recommendedName>
        <fullName evidence="11">Rrn7/TAF1B N-terminal cyclin domain-containing protein</fullName>
    </recommendedName>
</protein>
<keyword evidence="4" id="KW-0863">Zinc-finger</keyword>
<keyword evidence="3" id="KW-0479">Metal-binding</keyword>
<sequence length="655" mass="74024">MAGSLMQICHTCGSGLGFSKDDTGFYYCDYCGSRAEGLIESGLDENELFNRYSASCNRVRTVNPTAAEPISEVKLTTSQHLDHPNISTAGMEVVVGDGVGPTEPSDFGSSQKNFSYDEYYSEIRSRYLTGLQVMVQLQCQALVEKFNVSPVIIGLVGPLWLRFVASTRITADEWADQAVHDSEAHTQGEEEFNAVSTYGPEPVNIHGKRVVYVWYKSLRRTIPVSCSLAISFLACHVAREAITPSDMLNWTLEGKLPYFAAFVEIEKQIGSHSETCPIRVSRMFRPIKPISSQKLESMAADVAQKICLQLPPVNFYAIASRYFRQLSLPIGKFLPLACRICEWSTPPELYLSASDLRIPTRACVMSILIVTIRVLYGINGYGIWESSLSNPYCSSSRDKNEDTESLSHVNTNVDEDLSSTNFEPSYSKSDVLDSKLNVMELLHILEAKYSELDYMHEYSNDLLSYLQYCKDVVFSGLQSSNEGPLEKELLEEFWDFYQNNKAAETSDNQSTCSTSQCSDRDQDSACENRPSKECPKDKAIKQLKLDMEDNKFCYIPPRTKVKRKDYLHYARRREDVYIYAVHADYYILLRSCAKVAQVETRIMHIAVLTLERRLQWLEKRADSSLQMKLNLNDACGFCNNDSVQDIGDDPMDLSL</sequence>
<evidence type="ECO:0000256" key="10">
    <source>
        <dbReference type="SAM" id="MobiDB-lite"/>
    </source>
</evidence>
<proteinExistence type="inferred from homology"/>
<evidence type="ECO:0000256" key="5">
    <source>
        <dbReference type="ARBA" id="ARBA00022833"/>
    </source>
</evidence>